<dbReference type="AlphaFoldDB" id="A0A8B2YY45"/>
<keyword evidence="3" id="KW-0547">Nucleotide-binding</keyword>
<dbReference type="PROSITE" id="PS00108">
    <property type="entry name" value="PROTEIN_KINASE_ST"/>
    <property type="match status" value="1"/>
</dbReference>
<dbReference type="PANTHER" id="PTHR43289:SF6">
    <property type="entry name" value="SERINE_THREONINE-PROTEIN KINASE NEKL-3"/>
    <property type="match status" value="1"/>
</dbReference>
<dbReference type="PROSITE" id="PS50011">
    <property type="entry name" value="PROTEIN_KINASE_DOM"/>
    <property type="match status" value="1"/>
</dbReference>
<dbReference type="InterPro" id="IPR011009">
    <property type="entry name" value="Kinase-like_dom_sf"/>
</dbReference>
<dbReference type="RefSeq" id="WP_117644173.1">
    <property type="nucleotide sequence ID" value="NZ_JAQFEC010000012.1"/>
</dbReference>
<dbReference type="EMBL" id="QSQR01000015">
    <property type="protein sequence ID" value="RGK43949.1"/>
    <property type="molecule type" value="Genomic_DNA"/>
</dbReference>
<proteinExistence type="predicted"/>
<keyword evidence="4" id="KW-0418">Kinase</keyword>
<keyword evidence="2" id="KW-0808">Transferase</keyword>
<evidence type="ECO:0000256" key="2">
    <source>
        <dbReference type="ARBA" id="ARBA00022679"/>
    </source>
</evidence>
<keyword evidence="6" id="KW-0175">Coiled coil</keyword>
<evidence type="ECO:0000256" key="4">
    <source>
        <dbReference type="ARBA" id="ARBA00022777"/>
    </source>
</evidence>
<dbReference type="Gene3D" id="1.10.510.10">
    <property type="entry name" value="Transferase(Phosphotransferase) domain 1"/>
    <property type="match status" value="1"/>
</dbReference>
<keyword evidence="5" id="KW-0067">ATP-binding</keyword>
<name>A0A8B2YY45_9LACO</name>
<sequence length="273" mass="31227">MNEKEKSVLAAVEKAIGNDWHFKKLMPLARGTFGNVYELAKNNPMIGPDYRAVKIVQTSKKRMNRVKEELKHLNRTRDNQNIVSYIDYGTVHVGETLAMWFVMEKYVPLPEYGADRAFSEKDVLRIGIDVSHALEACEREKIIHCDVKPSNIFVKSSKEAAYLLGDFSISLDDSQKKIANEYSIGYGSPEQLKKIAEPLSNRSDIYSLGMTLYVLANDKKFSDHRDELPEIERVSAELNAILKKACSCYPGKRYQSATELRKELLKLMITKYY</sequence>
<protein>
    <recommendedName>
        <fullName evidence="1">non-specific serine/threonine protein kinase</fullName>
        <ecNumber evidence="1">2.7.11.1</ecNumber>
    </recommendedName>
</protein>
<dbReference type="SMART" id="SM00220">
    <property type="entry name" value="S_TKc"/>
    <property type="match status" value="1"/>
</dbReference>
<evidence type="ECO:0000256" key="1">
    <source>
        <dbReference type="ARBA" id="ARBA00012513"/>
    </source>
</evidence>
<feature type="coiled-coil region" evidence="6">
    <location>
        <begin position="56"/>
        <end position="83"/>
    </location>
</feature>
<dbReference type="Pfam" id="PF00069">
    <property type="entry name" value="Pkinase"/>
    <property type="match status" value="1"/>
</dbReference>
<evidence type="ECO:0000313" key="9">
    <source>
        <dbReference type="Proteomes" id="UP000260790"/>
    </source>
</evidence>
<dbReference type="Proteomes" id="UP000260790">
    <property type="component" value="Unassembled WGS sequence"/>
</dbReference>
<dbReference type="InterPro" id="IPR008271">
    <property type="entry name" value="Ser/Thr_kinase_AS"/>
</dbReference>
<dbReference type="EC" id="2.7.11.1" evidence="1"/>
<feature type="domain" description="Protein kinase" evidence="7">
    <location>
        <begin position="22"/>
        <end position="273"/>
    </location>
</feature>
<reference evidence="8 9" key="1">
    <citation type="submission" date="2018-08" db="EMBL/GenBank/DDBJ databases">
        <title>A genome reference for cultivated species of the human gut microbiota.</title>
        <authorList>
            <person name="Zou Y."/>
            <person name="Xue W."/>
            <person name="Luo G."/>
        </authorList>
    </citation>
    <scope>NUCLEOTIDE SEQUENCE [LARGE SCALE GENOMIC DNA]</scope>
    <source>
        <strain evidence="8 9">TF10-9AT</strain>
    </source>
</reference>
<accession>A0A8B2YY45</accession>
<dbReference type="GO" id="GO:0005524">
    <property type="term" value="F:ATP binding"/>
    <property type="evidence" value="ECO:0007669"/>
    <property type="project" value="UniProtKB-KW"/>
</dbReference>
<evidence type="ECO:0000256" key="6">
    <source>
        <dbReference type="SAM" id="Coils"/>
    </source>
</evidence>
<evidence type="ECO:0000256" key="5">
    <source>
        <dbReference type="ARBA" id="ARBA00022840"/>
    </source>
</evidence>
<dbReference type="GO" id="GO:0004674">
    <property type="term" value="F:protein serine/threonine kinase activity"/>
    <property type="evidence" value="ECO:0007669"/>
    <property type="project" value="UniProtKB-EC"/>
</dbReference>
<gene>
    <name evidence="8" type="ORF">DXD09_11055</name>
</gene>
<dbReference type="SUPFAM" id="SSF56112">
    <property type="entry name" value="Protein kinase-like (PK-like)"/>
    <property type="match status" value="1"/>
</dbReference>
<dbReference type="Gene3D" id="3.30.200.20">
    <property type="entry name" value="Phosphorylase Kinase, domain 1"/>
    <property type="match status" value="1"/>
</dbReference>
<dbReference type="PANTHER" id="PTHR43289">
    <property type="entry name" value="MITOGEN-ACTIVATED PROTEIN KINASE KINASE KINASE 20-RELATED"/>
    <property type="match status" value="1"/>
</dbReference>
<comment type="caution">
    <text evidence="8">The sequence shown here is derived from an EMBL/GenBank/DDBJ whole genome shotgun (WGS) entry which is preliminary data.</text>
</comment>
<evidence type="ECO:0000313" key="8">
    <source>
        <dbReference type="EMBL" id="RGK43949.1"/>
    </source>
</evidence>
<evidence type="ECO:0000256" key="3">
    <source>
        <dbReference type="ARBA" id="ARBA00022741"/>
    </source>
</evidence>
<organism evidence="8 9">
    <name type="scientific">Ligilactobacillus ruminis</name>
    <dbReference type="NCBI Taxonomy" id="1623"/>
    <lineage>
        <taxon>Bacteria</taxon>
        <taxon>Bacillati</taxon>
        <taxon>Bacillota</taxon>
        <taxon>Bacilli</taxon>
        <taxon>Lactobacillales</taxon>
        <taxon>Lactobacillaceae</taxon>
        <taxon>Ligilactobacillus</taxon>
    </lineage>
</organism>
<dbReference type="InterPro" id="IPR000719">
    <property type="entry name" value="Prot_kinase_dom"/>
</dbReference>
<evidence type="ECO:0000259" key="7">
    <source>
        <dbReference type="PROSITE" id="PS50011"/>
    </source>
</evidence>